<dbReference type="Proteomes" id="UP000215335">
    <property type="component" value="Unassembled WGS sequence"/>
</dbReference>
<dbReference type="EC" id="2.7.7.87" evidence="6"/>
<keyword evidence="11" id="KW-0963">Cytoplasm</keyword>
<keyword evidence="14 28" id="KW-0863">Zinc-finger</keyword>
<comment type="subunit">
    <text evidence="26">Interacts with RSC1A1.</text>
</comment>
<dbReference type="GO" id="GO:0006383">
    <property type="term" value="P:transcription by RNA polymerase III"/>
    <property type="evidence" value="ECO:0007669"/>
    <property type="project" value="UniProtKB-ARBA"/>
</dbReference>
<evidence type="ECO:0000256" key="23">
    <source>
        <dbReference type="ARBA" id="ARBA00048366"/>
    </source>
</evidence>
<evidence type="ECO:0000256" key="17">
    <source>
        <dbReference type="ARBA" id="ARBA00023128"/>
    </source>
</evidence>
<dbReference type="EMBL" id="NNAY01000287">
    <property type="protein sequence ID" value="OXU29472.1"/>
    <property type="molecule type" value="Genomic_DNA"/>
</dbReference>
<dbReference type="GO" id="GO:0005886">
    <property type="term" value="C:plasma membrane"/>
    <property type="evidence" value="ECO:0007669"/>
    <property type="project" value="UniProtKB-SubCell"/>
</dbReference>
<dbReference type="Gene3D" id="2.20.25.10">
    <property type="match status" value="1"/>
</dbReference>
<dbReference type="Pfam" id="PF01096">
    <property type="entry name" value="Zn_ribbon_TFIIS"/>
    <property type="match status" value="1"/>
</dbReference>
<dbReference type="PROSITE" id="PS51133">
    <property type="entry name" value="ZF_TFIIS_2"/>
    <property type="match status" value="1"/>
</dbReference>
<name>A0A232FFJ7_9HYME</name>
<dbReference type="CDD" id="cd10509">
    <property type="entry name" value="Zn-ribbon_RPC11"/>
    <property type="match status" value="1"/>
</dbReference>
<dbReference type="InterPro" id="IPR001529">
    <property type="entry name" value="Zn_ribbon_RPB9"/>
</dbReference>
<dbReference type="Pfam" id="PF01300">
    <property type="entry name" value="Sua5_yciO_yrdC"/>
    <property type="match status" value="1"/>
</dbReference>
<dbReference type="GO" id="GO:0005739">
    <property type="term" value="C:mitochondrion"/>
    <property type="evidence" value="ECO:0007669"/>
    <property type="project" value="UniProtKB-SubCell"/>
</dbReference>
<evidence type="ECO:0000256" key="4">
    <source>
        <dbReference type="ARBA" id="ARBA00004496"/>
    </source>
</evidence>
<dbReference type="FunFam" id="2.20.25.10:FF:000005">
    <property type="entry name" value="DNA-directed RNA polymerase subunit"/>
    <property type="match status" value="1"/>
</dbReference>
<evidence type="ECO:0000256" key="30">
    <source>
        <dbReference type="SAM" id="MobiDB-lite"/>
    </source>
</evidence>
<dbReference type="AlphaFoldDB" id="A0A232FFJ7"/>
<evidence type="ECO:0000256" key="26">
    <source>
        <dbReference type="ARBA" id="ARBA00063146"/>
    </source>
</evidence>
<comment type="subunit">
    <text evidence="22">Component of the RNA polymerase III complex consisting of 17 subunits: a ten-subunit horseshoe-shaped catalytic core composed of POLR3A/RPC1, POLR3B/RPC2, POLR1C/RPAC1, POLR1D/RPAC2, POLR3K/RPC10, POLR2E/RPABC1, POLR2F/RPABC2, POLR2H/RPABC3, POLR2K/RPABC4 and POLR2L/RPABC5; a mobile stalk composed of two subunits POLR3H/RPC8 and CRCP/RPC9, protruding from the core and functioning primarily in transcription initiation; and additional subunits homologous to general transcription factors of the RNA polymerase II machinery, POLR3C/RPC3-POLR3F/RPC6-POLR3G/RPC7 heterotrimer required for transcription initiation and POLR3D/RPC4-POLR3E/RPC5 heterodimer involved in both transcription initiation and termination.</text>
</comment>
<evidence type="ECO:0000256" key="3">
    <source>
        <dbReference type="ARBA" id="ARBA00004202"/>
    </source>
</evidence>
<dbReference type="GO" id="GO:0005666">
    <property type="term" value="C:RNA polymerase III complex"/>
    <property type="evidence" value="ECO:0007669"/>
    <property type="project" value="UniProtKB-ARBA"/>
</dbReference>
<dbReference type="GO" id="GO:0003725">
    <property type="term" value="F:double-stranded RNA binding"/>
    <property type="evidence" value="ECO:0007669"/>
    <property type="project" value="InterPro"/>
</dbReference>
<sequence length="384" mass="43017">MLLFCPTCGNVLHVEEGTVSMRFACNTCPYISNINRRVSSRTYPKLKEVDDVLGGSAAWENVDSTEERCPKCSNMRAYFMQIQTRSADEPMTTFYKCCNPQFMRLLAFLRSRITSPNTMGPIKSQLLSAKQTIKLLPENKQWFCGGHRSAAVAAELLRKGKIVAMPTDTIYGLAGLAQNDASVARLYEIKKRDESKPLAICLWDVDDIENWAHVEDLPDGLLQALLPGPTTLVLKRKSSLNPHLNPGVENVGIRIPKYDFIRSVVRMLNQPIALTSANESNAPSSLHPEEFQSLWPELDGVFYEKMNLGTIKESWRRGSTVVDLTVAGQFSILRRGIGYQTTFRVLIEHQLTYHKKTKNVAGQGEEDSEDESKAPEEMKARASG</sequence>
<dbReference type="FunFam" id="3.90.870.10:FF:000007">
    <property type="entry name" value="YrdC N6-threonylcarbamoyltransferase domain containing"/>
    <property type="match status" value="1"/>
</dbReference>
<evidence type="ECO:0000256" key="20">
    <source>
        <dbReference type="ARBA" id="ARBA00023242"/>
    </source>
</evidence>
<keyword evidence="12" id="KW-0808">Transferase</keyword>
<evidence type="ECO:0000256" key="21">
    <source>
        <dbReference type="ARBA" id="ARBA00029985"/>
    </source>
</evidence>
<evidence type="ECO:0000313" key="34">
    <source>
        <dbReference type="Proteomes" id="UP000215335"/>
    </source>
</evidence>
<evidence type="ECO:0000313" key="33">
    <source>
        <dbReference type="EMBL" id="OXU29472.1"/>
    </source>
</evidence>
<dbReference type="PROSITE" id="PS51163">
    <property type="entry name" value="YRDC"/>
    <property type="match status" value="1"/>
</dbReference>
<evidence type="ECO:0000256" key="19">
    <source>
        <dbReference type="ARBA" id="ARBA00023163"/>
    </source>
</evidence>
<dbReference type="SUPFAM" id="SSF57783">
    <property type="entry name" value="Zinc beta-ribbon"/>
    <property type="match status" value="1"/>
</dbReference>
<comment type="caution">
    <text evidence="33">The sequence shown here is derived from an EMBL/GenBank/DDBJ whole genome shotgun (WGS) entry which is preliminary data.</text>
</comment>
<feature type="domain" description="YrdC-like" evidence="32">
    <location>
        <begin position="147"/>
        <end position="338"/>
    </location>
</feature>
<feature type="compositionally biased region" description="Basic and acidic residues" evidence="30">
    <location>
        <begin position="371"/>
        <end position="384"/>
    </location>
</feature>
<evidence type="ECO:0000256" key="11">
    <source>
        <dbReference type="ARBA" id="ARBA00022490"/>
    </source>
</evidence>
<keyword evidence="16" id="KW-0809">Transit peptide</keyword>
<keyword evidence="20" id="KW-0539">Nucleus</keyword>
<dbReference type="InterPro" id="IPR001222">
    <property type="entry name" value="Znf_TFIIS"/>
</dbReference>
<dbReference type="GO" id="GO:0061710">
    <property type="term" value="F:L-threonylcarbamoyladenylate synthase"/>
    <property type="evidence" value="ECO:0007669"/>
    <property type="project" value="UniProtKB-EC"/>
</dbReference>
<comment type="function">
    <text evidence="24">Core component of RNA polymerase III (Pol III) which synthesizes small non-coding RNAs using the four ribonucleoside triphosphates as substrates. Can mediate Pol I proofreading of the nascent RNA transcript. Anchors into the Pol III active site to constantly monitor transcription fidelity, cleaves mis-incorporated 5'-ribonucleotides and restarts the transcription process. Once Pol III reaches the poly(dT) termination signal, can induce Pol III clamp opening and transcription termination. Pol III plays an important role in sensing and limiting infection by intracellular bacteria and DNA viruses. Acts as a nuclear and cytosolic DNA sensor involved in innate immune response. Can sense non-self dsDNA that serves as template for transcription into dsRNA. The non-self RNA polymerase III transcripts, such as Epstein-Barr virus-encoded RNAs (EBERs) induce type I interferon and NF-kappa-B through the RIG-I pathway.</text>
</comment>
<keyword evidence="15" id="KW-0862">Zinc</keyword>
<dbReference type="InterPro" id="IPR050156">
    <property type="entry name" value="TC-AMP_synthase_SUA5"/>
</dbReference>
<evidence type="ECO:0000256" key="27">
    <source>
        <dbReference type="ARBA" id="ARBA00078854"/>
    </source>
</evidence>
<dbReference type="SMART" id="SM00440">
    <property type="entry name" value="ZnF_C2C2"/>
    <property type="match status" value="1"/>
</dbReference>
<evidence type="ECO:0000256" key="24">
    <source>
        <dbReference type="ARBA" id="ARBA00054653"/>
    </source>
</evidence>
<comment type="function">
    <text evidence="25">Cytoplasmic and mitochondrial threonylcarbamoyl-AMP synthase required for the formation of a threonylcarbamoyl group on adenosine at position 37 (t(6)A37) in tRNAs that read codons beginning with adenine. Catalyzes the conversion of L-threonine, HCO(3)(-)/CO(2) and ATP to give threonylcarbamoyl-AMP (TC-AMP) as the acyladenylate intermediate, with the release of diphosphate. Participates in t(6)A37 formation in cytoplasmic and mitochondrial tRNAs. May regulate the activity of some transporters.</text>
</comment>
<evidence type="ECO:0000256" key="7">
    <source>
        <dbReference type="ARBA" id="ARBA00015492"/>
    </source>
</evidence>
<accession>A0A232FFJ7</accession>
<reference evidence="33 34" key="1">
    <citation type="journal article" date="2017" name="Curr. Biol.">
        <title>The Evolution of Venom by Co-option of Single-Copy Genes.</title>
        <authorList>
            <person name="Martinson E.O."/>
            <person name="Mrinalini"/>
            <person name="Kelkar Y.D."/>
            <person name="Chang C.H."/>
            <person name="Werren J.H."/>
        </authorList>
    </citation>
    <scope>NUCLEOTIDE SEQUENCE [LARGE SCALE GENOMIC DNA]</scope>
    <source>
        <strain evidence="33 34">Alberta</strain>
        <tissue evidence="33">Whole body</tissue>
    </source>
</reference>
<evidence type="ECO:0000256" key="15">
    <source>
        <dbReference type="ARBA" id="ARBA00022833"/>
    </source>
</evidence>
<evidence type="ECO:0000256" key="9">
    <source>
        <dbReference type="ARBA" id="ARBA00022475"/>
    </source>
</evidence>
<comment type="similarity">
    <text evidence="29">Belongs to the archaeal rpoM/eukaryotic RPA12/RPB9/RPC11 RNA polymerase family.</text>
</comment>
<dbReference type="InterPro" id="IPR034014">
    <property type="entry name" value="Zn_ribbon_RPC11_C"/>
</dbReference>
<evidence type="ECO:0000256" key="12">
    <source>
        <dbReference type="ARBA" id="ARBA00022679"/>
    </source>
</evidence>
<keyword evidence="17" id="KW-0496">Mitochondrion</keyword>
<evidence type="ECO:0000256" key="5">
    <source>
        <dbReference type="ARBA" id="ARBA00007663"/>
    </source>
</evidence>
<evidence type="ECO:0000256" key="8">
    <source>
        <dbReference type="ARBA" id="ARBA00020093"/>
    </source>
</evidence>
<evidence type="ECO:0000256" key="18">
    <source>
        <dbReference type="ARBA" id="ARBA00023136"/>
    </source>
</evidence>
<dbReference type="InterPro" id="IPR017945">
    <property type="entry name" value="DHBP_synth_RibB-like_a/b_dom"/>
</dbReference>
<dbReference type="InterPro" id="IPR019761">
    <property type="entry name" value="DNA-dir_RNA_pol-M_15_CS"/>
</dbReference>
<feature type="domain" description="TFIIS-type" evidence="31">
    <location>
        <begin position="65"/>
        <end position="150"/>
    </location>
</feature>
<dbReference type="Gene3D" id="3.90.870.10">
    <property type="entry name" value="DHBP synthase"/>
    <property type="match status" value="1"/>
</dbReference>
<dbReference type="SMART" id="SM00661">
    <property type="entry name" value="RPOL9"/>
    <property type="match status" value="1"/>
</dbReference>
<dbReference type="NCBIfam" id="TIGR00057">
    <property type="entry name" value="L-threonylcarbamoyladenylate synthase"/>
    <property type="match status" value="1"/>
</dbReference>
<protein>
    <recommendedName>
        <fullName evidence="8">DNA-directed RNA polymerase III subunit RPC10</fullName>
        <ecNumber evidence="6">2.7.7.87</ecNumber>
    </recommendedName>
    <alternativeName>
        <fullName evidence="27">DNA-directed RNA polymerase III subunit K</fullName>
    </alternativeName>
    <alternativeName>
        <fullName evidence="21">RNA polymerase III subunit C11</fullName>
    </alternativeName>
    <alternativeName>
        <fullName evidence="7">Threonylcarbamoyl-AMP synthase</fullName>
    </alternativeName>
</protein>
<organism evidence="33 34">
    <name type="scientific">Trichomalopsis sarcophagae</name>
    <dbReference type="NCBI Taxonomy" id="543379"/>
    <lineage>
        <taxon>Eukaryota</taxon>
        <taxon>Metazoa</taxon>
        <taxon>Ecdysozoa</taxon>
        <taxon>Arthropoda</taxon>
        <taxon>Hexapoda</taxon>
        <taxon>Insecta</taxon>
        <taxon>Pterygota</taxon>
        <taxon>Neoptera</taxon>
        <taxon>Endopterygota</taxon>
        <taxon>Hymenoptera</taxon>
        <taxon>Apocrita</taxon>
        <taxon>Proctotrupomorpha</taxon>
        <taxon>Chalcidoidea</taxon>
        <taxon>Pteromalidae</taxon>
        <taxon>Pteromalinae</taxon>
        <taxon>Trichomalopsis</taxon>
    </lineage>
</organism>
<evidence type="ECO:0000256" key="29">
    <source>
        <dbReference type="RuleBase" id="RU003474"/>
    </source>
</evidence>
<evidence type="ECO:0000256" key="14">
    <source>
        <dbReference type="ARBA" id="ARBA00022771"/>
    </source>
</evidence>
<evidence type="ECO:0000256" key="1">
    <source>
        <dbReference type="ARBA" id="ARBA00004123"/>
    </source>
</evidence>
<feature type="region of interest" description="Disordered" evidence="30">
    <location>
        <begin position="358"/>
        <end position="384"/>
    </location>
</feature>
<keyword evidence="34" id="KW-1185">Reference proteome</keyword>
<comment type="catalytic activity">
    <reaction evidence="23">
        <text>L-threonine + hydrogencarbonate + ATP = L-threonylcarbamoyladenylate + diphosphate + H2O</text>
        <dbReference type="Rhea" id="RHEA:36407"/>
        <dbReference type="ChEBI" id="CHEBI:15377"/>
        <dbReference type="ChEBI" id="CHEBI:17544"/>
        <dbReference type="ChEBI" id="CHEBI:30616"/>
        <dbReference type="ChEBI" id="CHEBI:33019"/>
        <dbReference type="ChEBI" id="CHEBI:57926"/>
        <dbReference type="ChEBI" id="CHEBI:73682"/>
        <dbReference type="EC" id="2.7.7.87"/>
    </reaction>
</comment>
<evidence type="ECO:0000256" key="16">
    <source>
        <dbReference type="ARBA" id="ARBA00022946"/>
    </source>
</evidence>
<keyword evidence="9" id="KW-1003">Cell membrane</keyword>
<evidence type="ECO:0000256" key="22">
    <source>
        <dbReference type="ARBA" id="ARBA00044007"/>
    </source>
</evidence>
<evidence type="ECO:0000259" key="32">
    <source>
        <dbReference type="PROSITE" id="PS51163"/>
    </source>
</evidence>
<keyword evidence="19 29" id="KW-0804">Transcription</keyword>
<proteinExistence type="inferred from homology"/>
<dbReference type="PROSITE" id="PS01030">
    <property type="entry name" value="RNA_POL_M_15KD"/>
    <property type="match status" value="1"/>
</dbReference>
<dbReference type="Pfam" id="PF02150">
    <property type="entry name" value="Zn_ribbon_RPB9"/>
    <property type="match status" value="1"/>
</dbReference>
<keyword evidence="18" id="KW-0472">Membrane</keyword>
<evidence type="ECO:0000256" key="28">
    <source>
        <dbReference type="PROSITE-ProRule" id="PRU00472"/>
    </source>
</evidence>
<dbReference type="InterPro" id="IPR006070">
    <property type="entry name" value="Sua5-like_dom"/>
</dbReference>
<dbReference type="OrthoDB" id="3648309at2759"/>
<dbReference type="PANTHER" id="PTHR17490:SF10">
    <property type="entry name" value="THREONYLCARBAMOYL-AMP SYNTHASE"/>
    <property type="match status" value="1"/>
</dbReference>
<evidence type="ECO:0000256" key="25">
    <source>
        <dbReference type="ARBA" id="ARBA00058524"/>
    </source>
</evidence>
<dbReference type="PANTHER" id="PTHR17490">
    <property type="entry name" value="SUA5"/>
    <property type="match status" value="1"/>
</dbReference>
<evidence type="ECO:0000256" key="13">
    <source>
        <dbReference type="ARBA" id="ARBA00022723"/>
    </source>
</evidence>
<dbReference type="SUPFAM" id="SSF55821">
    <property type="entry name" value="YrdC/RibB"/>
    <property type="match status" value="1"/>
</dbReference>
<keyword evidence="10 29" id="KW-0240">DNA-directed RNA polymerase</keyword>
<keyword evidence="13 29" id="KW-0479">Metal-binding</keyword>
<evidence type="ECO:0000256" key="6">
    <source>
        <dbReference type="ARBA" id="ARBA00012584"/>
    </source>
</evidence>
<evidence type="ECO:0000259" key="31">
    <source>
        <dbReference type="PROSITE" id="PS51133"/>
    </source>
</evidence>
<dbReference type="STRING" id="543379.A0A232FFJ7"/>
<gene>
    <name evidence="33" type="ORF">TSAR_009192</name>
</gene>
<evidence type="ECO:0000256" key="10">
    <source>
        <dbReference type="ARBA" id="ARBA00022478"/>
    </source>
</evidence>
<dbReference type="GO" id="GO:0008270">
    <property type="term" value="F:zinc ion binding"/>
    <property type="evidence" value="ECO:0007669"/>
    <property type="project" value="UniProtKB-KW"/>
</dbReference>
<evidence type="ECO:0000256" key="2">
    <source>
        <dbReference type="ARBA" id="ARBA00004173"/>
    </source>
</evidence>
<comment type="subcellular location">
    <subcellularLocation>
        <location evidence="3">Cell membrane</location>
        <topology evidence="3">Peripheral membrane protein</topology>
    </subcellularLocation>
    <subcellularLocation>
        <location evidence="4">Cytoplasm</location>
    </subcellularLocation>
    <subcellularLocation>
        <location evidence="2">Mitochondrion</location>
    </subcellularLocation>
    <subcellularLocation>
        <location evidence="1">Nucleus</location>
    </subcellularLocation>
</comment>
<dbReference type="GO" id="GO:0000049">
    <property type="term" value="F:tRNA binding"/>
    <property type="evidence" value="ECO:0007669"/>
    <property type="project" value="TreeGrafter"/>
</dbReference>
<dbReference type="GO" id="GO:0006450">
    <property type="term" value="P:regulation of translational fidelity"/>
    <property type="evidence" value="ECO:0007669"/>
    <property type="project" value="TreeGrafter"/>
</dbReference>
<comment type="similarity">
    <text evidence="5">Belongs to the SUA5 family.</text>
</comment>